<dbReference type="GO" id="GO:0008270">
    <property type="term" value="F:zinc ion binding"/>
    <property type="evidence" value="ECO:0007669"/>
    <property type="project" value="UniProtKB-KW"/>
</dbReference>
<evidence type="ECO:0000313" key="17">
    <source>
        <dbReference type="RefSeq" id="XP_022333385.1"/>
    </source>
</evidence>
<gene>
    <name evidence="17 18" type="primary">LOC111130529</name>
</gene>
<dbReference type="InterPro" id="IPR049730">
    <property type="entry name" value="SNF2/RAD54-like_C"/>
</dbReference>
<feature type="compositionally biased region" description="Polar residues" evidence="12">
    <location>
        <begin position="562"/>
        <end position="571"/>
    </location>
</feature>
<dbReference type="InterPro" id="IPR018957">
    <property type="entry name" value="Znf_C3HC4_RING-type"/>
</dbReference>
<evidence type="ECO:0000256" key="6">
    <source>
        <dbReference type="ARBA" id="ARBA00022806"/>
    </source>
</evidence>
<dbReference type="GO" id="GO:0006281">
    <property type="term" value="P:DNA repair"/>
    <property type="evidence" value="ECO:0007669"/>
    <property type="project" value="TreeGrafter"/>
</dbReference>
<keyword evidence="16" id="KW-1185">Reference proteome</keyword>
<name>A0A8B8DZJ2_CRAVI</name>
<feature type="domain" description="RING-type" evidence="13">
    <location>
        <begin position="1130"/>
        <end position="1171"/>
    </location>
</feature>
<evidence type="ECO:0000256" key="12">
    <source>
        <dbReference type="SAM" id="MobiDB-lite"/>
    </source>
</evidence>
<dbReference type="InterPro" id="IPR014905">
    <property type="entry name" value="HIRAN"/>
</dbReference>
<protein>
    <submittedName>
        <fullName evidence="17 18">Helicase-like transcription factor</fullName>
    </submittedName>
</protein>
<evidence type="ECO:0000259" key="14">
    <source>
        <dbReference type="PROSITE" id="PS51192"/>
    </source>
</evidence>
<sequence>MARTKQTSRQNSTRSNYQRATFEPARQRKRARKPRRERLWMTEREARSPWFRRQYQYDPWNDSDADSDLDTEDELGHDDLDDEVLFGSIRGNIVGIRYYTGIVNNNEMVALEREAQNKYDRNAIKVVNVVRQQVGHIKREMAAALAPVMDRGWARLEGVVPFGSQNQFSMPVDISLWGKPEHKHETVAQLERAGIRVKVTSDPEGGYLGSSAGPSSSSMMYGVVSNRRTFLTPSEVRNELDKLFESLNEGDKTTTMEPSEAISSRMYSHQKQALHWMVQRENGNQLPPFWENKNGLYFNSVTLFITNTKPNSVCGGILADDMGLGKTLQTIALIMTNFTDGKPLAVPVPGKIRQSKILRMQQKAKRLEDYKSSPCKSRKSFIIKGDPSEMIVEGKSSVSRKRKTFGNLSRYDIAVDNITDEESTDMEEEEENDREDLKEEKIMLEKDDPEFKLGKDAVKIEKVASPIASRRPRRSTKKPTRYTYSSEEEEEMDKMVDSPMKKAKFEQVVEKENLQKAATSRKGQKGKKGKGKQLCKSGCAVSEVSRLIEDTIQMDTAGANARENSQPQDQSTKGKELLVSNPGDSGANAGRGQNGQTEKIKDSGLNVEPQPGSGGTVTETEKLCQSAVKKTDKDGVFCPKRTTEGTECGQSLQKEHKFCVMCGWKINLDIFKERAKMCHNKLEANNFCENIVFPPQKFCSNCGQQLSFADPNPVHGASIEQLVNLETAKASVGGMSNEVKTKALAAPVNESVSSSSCLNPNARPFVPGARVIIPPKNIRMKAITDDLPDLELPSLPEVPINARRGSVEELPDIPSVASCSSQGTSSSGHFTGRTPTNGARSTLIVCPLSVMSNWLDQLEEHIHENIHLDIYTYYGPRRIKNPKVLAEKDIVLTTYSILSYDSKNDKALQKVKWLRVVLDEGHAIRNPNAQQTKAIYALQAERKWVLTGTPIQNSIKDLWSLVNFLQISPFTDRQWWTRAIERPLEKGNESAIKRVQHLMGAIAMRRTKNQMVDGKPIVELPARNVFVEHVKLSEEERSLYEAMQNEGKIIVSRYFQQGTLLHHYGDVLAILMRLRQMCCHPLLVAKAAAAMKEIMNEVEACGDAGMNDALRQKLVDTLMMVLNSGSDEECAICLDSLKQPIITRCAHVFCRGCIEAVIKSDLPTARCPLCRGDITLDSLTEVPAEQSEQQSVAEEATKGEWKSSTKVDALMNGLVKLRDENPGIKSLVVSQFTSLLSLLEIPLRALGFSFVRLDGGMSMKQRLRSVEEFSNPAQGSPTIMLLSLKAGGVGINLVAASRVFLMDPAWNPASEEQCFDRCHRLGQTKDVIITKFIVEDSVEERMMALQDQKRKLMQGAFGQSKQTADEKRTNRIRDIKTLMDL</sequence>
<dbReference type="RefSeq" id="XP_022333386.1">
    <property type="nucleotide sequence ID" value="XM_022477678.1"/>
</dbReference>
<dbReference type="Gene3D" id="3.40.50.300">
    <property type="entry name" value="P-loop containing nucleotide triphosphate hydrolases"/>
    <property type="match status" value="1"/>
</dbReference>
<dbReference type="InterPro" id="IPR013083">
    <property type="entry name" value="Znf_RING/FYVE/PHD"/>
</dbReference>
<feature type="region of interest" description="Disordered" evidence="12">
    <location>
        <begin position="465"/>
        <end position="498"/>
    </location>
</feature>
<evidence type="ECO:0000256" key="4">
    <source>
        <dbReference type="ARBA" id="ARBA00022771"/>
    </source>
</evidence>
<dbReference type="GO" id="GO:0016818">
    <property type="term" value="F:hydrolase activity, acting on acid anhydrides, in phosphorus-containing anhydrides"/>
    <property type="evidence" value="ECO:0007669"/>
    <property type="project" value="InterPro"/>
</dbReference>
<feature type="region of interest" description="Disordered" evidence="12">
    <location>
        <begin position="559"/>
        <end position="619"/>
    </location>
</feature>
<keyword evidence="3" id="KW-0547">Nucleotide-binding</keyword>
<dbReference type="SMART" id="SM00184">
    <property type="entry name" value="RING"/>
    <property type="match status" value="1"/>
</dbReference>
<dbReference type="InterPro" id="IPR001841">
    <property type="entry name" value="Znf_RING"/>
</dbReference>
<dbReference type="InterPro" id="IPR017907">
    <property type="entry name" value="Znf_RING_CS"/>
</dbReference>
<reference evidence="17 18" key="1">
    <citation type="submission" date="2025-04" db="UniProtKB">
        <authorList>
            <consortium name="RefSeq"/>
        </authorList>
    </citation>
    <scope>IDENTIFICATION</scope>
    <source>
        <tissue evidence="17 18">Whole sample</tissue>
    </source>
</reference>
<feature type="domain" description="Helicase C-terminal" evidence="15">
    <location>
        <begin position="1209"/>
        <end position="1369"/>
    </location>
</feature>
<dbReference type="RefSeq" id="XP_022333385.1">
    <property type="nucleotide sequence ID" value="XM_022477677.1"/>
</dbReference>
<evidence type="ECO:0000256" key="8">
    <source>
        <dbReference type="ARBA" id="ARBA00022840"/>
    </source>
</evidence>
<keyword evidence="7" id="KW-0862">Zinc</keyword>
<keyword evidence="9" id="KW-0539">Nucleus</keyword>
<dbReference type="GO" id="GO:0005524">
    <property type="term" value="F:ATP binding"/>
    <property type="evidence" value="ECO:0007669"/>
    <property type="project" value="UniProtKB-KW"/>
</dbReference>
<feature type="compositionally biased region" description="Basic residues" evidence="12">
    <location>
        <begin position="27"/>
        <end position="36"/>
    </location>
</feature>
<dbReference type="SUPFAM" id="SSF57850">
    <property type="entry name" value="RING/U-box"/>
    <property type="match status" value="1"/>
</dbReference>
<dbReference type="Pfam" id="PF08797">
    <property type="entry name" value="HIRAN"/>
    <property type="match status" value="1"/>
</dbReference>
<dbReference type="OrthoDB" id="276744at2759"/>
<feature type="compositionally biased region" description="Basic residues" evidence="12">
    <location>
        <begin position="470"/>
        <end position="480"/>
    </location>
</feature>
<feature type="domain" description="Helicase ATP-binding" evidence="14">
    <location>
        <begin position="824"/>
        <end position="968"/>
    </location>
</feature>
<dbReference type="Pfam" id="PF00271">
    <property type="entry name" value="Helicase_C"/>
    <property type="match status" value="1"/>
</dbReference>
<evidence type="ECO:0000256" key="5">
    <source>
        <dbReference type="ARBA" id="ARBA00022801"/>
    </source>
</evidence>
<feature type="coiled-coil region" evidence="11">
    <location>
        <begin position="420"/>
        <end position="447"/>
    </location>
</feature>
<dbReference type="CDD" id="cd16509">
    <property type="entry name" value="RING-HC_HLTF"/>
    <property type="match status" value="1"/>
</dbReference>
<dbReference type="SMART" id="SM00910">
    <property type="entry name" value="HIRAN"/>
    <property type="match status" value="1"/>
</dbReference>
<evidence type="ECO:0000256" key="3">
    <source>
        <dbReference type="ARBA" id="ARBA00022741"/>
    </source>
</evidence>
<dbReference type="Gene3D" id="3.30.70.2330">
    <property type="match status" value="1"/>
</dbReference>
<dbReference type="PROSITE" id="PS51194">
    <property type="entry name" value="HELICASE_CTER"/>
    <property type="match status" value="1"/>
</dbReference>
<dbReference type="InterPro" id="IPR027417">
    <property type="entry name" value="P-loop_NTPase"/>
</dbReference>
<evidence type="ECO:0000256" key="10">
    <source>
        <dbReference type="PROSITE-ProRule" id="PRU00175"/>
    </source>
</evidence>
<evidence type="ECO:0000256" key="1">
    <source>
        <dbReference type="ARBA" id="ARBA00004123"/>
    </source>
</evidence>
<dbReference type="InterPro" id="IPR038718">
    <property type="entry name" value="SNF2-like_sf"/>
</dbReference>
<dbReference type="Pfam" id="PF00176">
    <property type="entry name" value="SNF2-rel_dom"/>
    <property type="match status" value="1"/>
</dbReference>
<keyword evidence="4 10" id="KW-0863">Zinc-finger</keyword>
<dbReference type="Gene3D" id="3.30.40.10">
    <property type="entry name" value="Zinc/RING finger domain, C3HC4 (zinc finger)"/>
    <property type="match status" value="1"/>
</dbReference>
<keyword evidence="5" id="KW-0378">Hydrolase</keyword>
<dbReference type="SUPFAM" id="SSF52540">
    <property type="entry name" value="P-loop containing nucleoside triphosphate hydrolases"/>
    <property type="match status" value="3"/>
</dbReference>
<evidence type="ECO:0000313" key="16">
    <source>
        <dbReference type="Proteomes" id="UP000694844"/>
    </source>
</evidence>
<dbReference type="GO" id="GO:0003676">
    <property type="term" value="F:nucleic acid binding"/>
    <property type="evidence" value="ECO:0007669"/>
    <property type="project" value="InterPro"/>
</dbReference>
<keyword evidence="6" id="KW-0347">Helicase</keyword>
<dbReference type="KEGG" id="cvn:111130529"/>
<evidence type="ECO:0000256" key="7">
    <source>
        <dbReference type="ARBA" id="ARBA00022833"/>
    </source>
</evidence>
<feature type="region of interest" description="Disordered" evidence="12">
    <location>
        <begin position="1"/>
        <end position="40"/>
    </location>
</feature>
<evidence type="ECO:0000256" key="2">
    <source>
        <dbReference type="ARBA" id="ARBA00022723"/>
    </source>
</evidence>
<dbReference type="InterPro" id="IPR050628">
    <property type="entry name" value="SNF2_RAD54_helicase_TF"/>
</dbReference>
<dbReference type="PANTHER" id="PTHR45626">
    <property type="entry name" value="TRANSCRIPTION TERMINATION FACTOR 2-RELATED"/>
    <property type="match status" value="1"/>
</dbReference>
<dbReference type="GO" id="GO:0005634">
    <property type="term" value="C:nucleus"/>
    <property type="evidence" value="ECO:0007669"/>
    <property type="project" value="UniProtKB-SubCell"/>
</dbReference>
<feature type="region of interest" description="Disordered" evidence="12">
    <location>
        <begin position="513"/>
        <end position="538"/>
    </location>
</feature>
<dbReference type="PROSITE" id="PS50089">
    <property type="entry name" value="ZF_RING_2"/>
    <property type="match status" value="1"/>
</dbReference>
<dbReference type="CDD" id="cd18793">
    <property type="entry name" value="SF2_C_SNF"/>
    <property type="match status" value="1"/>
</dbReference>
<evidence type="ECO:0000259" key="13">
    <source>
        <dbReference type="PROSITE" id="PS50089"/>
    </source>
</evidence>
<dbReference type="SMART" id="SM00487">
    <property type="entry name" value="DEXDc"/>
    <property type="match status" value="1"/>
</dbReference>
<evidence type="ECO:0000256" key="9">
    <source>
        <dbReference type="ARBA" id="ARBA00023242"/>
    </source>
</evidence>
<evidence type="ECO:0000256" key="11">
    <source>
        <dbReference type="SAM" id="Coils"/>
    </source>
</evidence>
<dbReference type="GO" id="GO:0008094">
    <property type="term" value="F:ATP-dependent activity, acting on DNA"/>
    <property type="evidence" value="ECO:0007669"/>
    <property type="project" value="TreeGrafter"/>
</dbReference>
<dbReference type="InterPro" id="IPR000330">
    <property type="entry name" value="SNF2_N"/>
</dbReference>
<dbReference type="InterPro" id="IPR001650">
    <property type="entry name" value="Helicase_C-like"/>
</dbReference>
<comment type="subcellular location">
    <subcellularLocation>
        <location evidence="1">Nucleus</location>
    </subcellularLocation>
</comment>
<keyword evidence="11" id="KW-0175">Coiled coil</keyword>
<dbReference type="PROSITE" id="PS00518">
    <property type="entry name" value="ZF_RING_1"/>
    <property type="match status" value="1"/>
</dbReference>
<accession>A0A8B8DZJ2</accession>
<dbReference type="GO" id="GO:0004386">
    <property type="term" value="F:helicase activity"/>
    <property type="evidence" value="ECO:0007669"/>
    <property type="project" value="UniProtKB-KW"/>
</dbReference>
<evidence type="ECO:0000259" key="15">
    <source>
        <dbReference type="PROSITE" id="PS51194"/>
    </source>
</evidence>
<dbReference type="InterPro" id="IPR014001">
    <property type="entry name" value="Helicase_ATP-bd"/>
</dbReference>
<dbReference type="Gene3D" id="3.40.50.10810">
    <property type="entry name" value="Tandem AAA-ATPase domain"/>
    <property type="match status" value="2"/>
</dbReference>
<dbReference type="SMART" id="SM00490">
    <property type="entry name" value="HELICc"/>
    <property type="match status" value="1"/>
</dbReference>
<proteinExistence type="predicted"/>
<dbReference type="Pfam" id="PF00097">
    <property type="entry name" value="zf-C3HC4"/>
    <property type="match status" value="1"/>
</dbReference>
<dbReference type="PROSITE" id="PS51192">
    <property type="entry name" value="HELICASE_ATP_BIND_1"/>
    <property type="match status" value="1"/>
</dbReference>
<feature type="compositionally biased region" description="Polar residues" evidence="12">
    <location>
        <begin position="1"/>
        <end position="19"/>
    </location>
</feature>
<keyword evidence="2" id="KW-0479">Metal-binding</keyword>
<feature type="compositionally biased region" description="Basic residues" evidence="12">
    <location>
        <begin position="522"/>
        <end position="533"/>
    </location>
</feature>
<dbReference type="GeneID" id="111130529"/>
<evidence type="ECO:0000313" key="18">
    <source>
        <dbReference type="RefSeq" id="XP_022333386.1"/>
    </source>
</evidence>
<organism evidence="16 17">
    <name type="scientific">Crassostrea virginica</name>
    <name type="common">Eastern oyster</name>
    <dbReference type="NCBI Taxonomy" id="6565"/>
    <lineage>
        <taxon>Eukaryota</taxon>
        <taxon>Metazoa</taxon>
        <taxon>Spiralia</taxon>
        <taxon>Lophotrochozoa</taxon>
        <taxon>Mollusca</taxon>
        <taxon>Bivalvia</taxon>
        <taxon>Autobranchia</taxon>
        <taxon>Pteriomorphia</taxon>
        <taxon>Ostreida</taxon>
        <taxon>Ostreoidea</taxon>
        <taxon>Ostreidae</taxon>
        <taxon>Crassostrea</taxon>
    </lineage>
</organism>
<dbReference type="Proteomes" id="UP000694844">
    <property type="component" value="Chromosome 4"/>
</dbReference>
<keyword evidence="8" id="KW-0067">ATP-binding</keyword>
<dbReference type="PANTHER" id="PTHR45626:SF17">
    <property type="entry name" value="HELICASE-LIKE TRANSCRIPTION FACTOR"/>
    <property type="match status" value="1"/>
</dbReference>